<name>A0A200JD49_9ENTE</name>
<dbReference type="EMBL" id="CP147246">
    <property type="protein sequence ID" value="WYJ95311.1"/>
    <property type="molecule type" value="Genomic_DNA"/>
</dbReference>
<gene>
    <name evidence="1" type="ORF">A5889_000266</name>
    <name evidence="2" type="ORF">A5889_002859</name>
</gene>
<dbReference type="NCBIfam" id="NF047400">
    <property type="entry name" value="MazE_PemI_antitoxin"/>
    <property type="match status" value="1"/>
</dbReference>
<reference evidence="1" key="1">
    <citation type="submission" date="2017-05" db="EMBL/GenBank/DDBJ databases">
        <title>The Genome Sequence of Enterococcus sp. 9D6_DIV0238.</title>
        <authorList>
            <consortium name="The Broad Institute Genomics Platform"/>
            <consortium name="The Broad Institute Genomic Center for Infectious Diseases"/>
            <person name="Earl A."/>
            <person name="Manson A."/>
            <person name="Schwartman J."/>
            <person name="Gilmore M."/>
            <person name="Abouelleil A."/>
            <person name="Cao P."/>
            <person name="Chapman S."/>
            <person name="Cusick C."/>
            <person name="Shea T."/>
            <person name="Young S."/>
            <person name="Neafsey D."/>
            <person name="Nusbaum C."/>
            <person name="Birren B."/>
        </authorList>
    </citation>
    <scope>NUCLEOTIDE SEQUENCE [LARGE SCALE GENOMIC DNA]</scope>
    <source>
        <strain evidence="1">9D6_DIV0238</strain>
    </source>
</reference>
<sequence length="73" mass="8172">MKTRKQGNAIVLTIPAKFGIEENIDYIAIKGDDDSITFIKKKANLFKTAFEDNRELEVGDGFPDDNPVGKEQL</sequence>
<evidence type="ECO:0000313" key="1">
    <source>
        <dbReference type="EMBL" id="OUZ34791.1"/>
    </source>
</evidence>
<protein>
    <recommendedName>
        <fullName evidence="4">AbrB family transcriptional regulator</fullName>
    </recommendedName>
</protein>
<evidence type="ECO:0000313" key="3">
    <source>
        <dbReference type="Proteomes" id="UP000196151"/>
    </source>
</evidence>
<accession>A0A200JD49</accession>
<dbReference type="AlphaFoldDB" id="A0A200JD49"/>
<evidence type="ECO:0008006" key="4">
    <source>
        <dbReference type="Google" id="ProtNLM"/>
    </source>
</evidence>
<dbReference type="RefSeq" id="WP_087639474.1">
    <property type="nucleotide sequence ID" value="NZ_CP147246.1"/>
</dbReference>
<reference evidence="2" key="2">
    <citation type="submission" date="2017-05" db="EMBL/GenBank/DDBJ databases">
        <authorList>
            <consortium name="The Broad Institute Genomics Platform"/>
            <consortium name="The Broad Institute Genomic Center for Infectious Diseases"/>
            <person name="Earl A."/>
            <person name="Manson A."/>
            <person name="Schwartman J."/>
            <person name="Gilmore M."/>
            <person name="Abouelleil A."/>
            <person name="Cao P."/>
            <person name="Chapman S."/>
            <person name="Cusick C."/>
            <person name="Shea T."/>
            <person name="Young S."/>
            <person name="Neafsey D."/>
            <person name="Nusbaum C."/>
            <person name="Birren B."/>
        </authorList>
    </citation>
    <scope>NUCLEOTIDE SEQUENCE</scope>
    <source>
        <strain evidence="2">9D6_DIV0238</strain>
    </source>
</reference>
<proteinExistence type="predicted"/>
<organism evidence="1">
    <name type="scientific">Candidatus Enterococcus dunnyi</name>
    <dbReference type="NCBI Taxonomy" id="1834192"/>
    <lineage>
        <taxon>Bacteria</taxon>
        <taxon>Bacillati</taxon>
        <taxon>Bacillota</taxon>
        <taxon>Bacilli</taxon>
        <taxon>Lactobacillales</taxon>
        <taxon>Enterococcaceae</taxon>
        <taxon>Enterococcus</taxon>
    </lineage>
</organism>
<evidence type="ECO:0000313" key="2">
    <source>
        <dbReference type="EMBL" id="WYJ95311.1"/>
    </source>
</evidence>
<dbReference type="EMBL" id="NIBQ01000001">
    <property type="protein sequence ID" value="OUZ34791.1"/>
    <property type="molecule type" value="Genomic_DNA"/>
</dbReference>
<keyword evidence="3" id="KW-1185">Reference proteome</keyword>
<reference evidence="2" key="3">
    <citation type="submission" date="2024-03" db="EMBL/GenBank/DDBJ databases">
        <title>The Genome Sequence of Enterococcus sp. DIV0238c.</title>
        <authorList>
            <consortium name="The Broad Institute Genomics Platform"/>
            <consortium name="The Broad Institute Microbial Omics Core"/>
            <consortium name="The Broad Institute Genomic Center for Infectious Diseases"/>
            <person name="Earl A."/>
            <person name="Manson A."/>
            <person name="Gilmore M."/>
            <person name="Schwartman J."/>
            <person name="Shea T."/>
            <person name="Abouelleil A."/>
            <person name="Cao P."/>
            <person name="Chapman S."/>
            <person name="Cusick C."/>
            <person name="Young S."/>
            <person name="Neafsey D."/>
            <person name="Nusbaum C."/>
            <person name="Birren B."/>
        </authorList>
    </citation>
    <scope>NUCLEOTIDE SEQUENCE</scope>
    <source>
        <strain evidence="2">9D6_DIV0238</strain>
    </source>
</reference>
<dbReference type="OrthoDB" id="71707at2"/>
<dbReference type="Proteomes" id="UP000196151">
    <property type="component" value="Chromosome"/>
</dbReference>